<dbReference type="GO" id="GO:0006307">
    <property type="term" value="P:DNA alkylation repair"/>
    <property type="evidence" value="ECO:0007669"/>
    <property type="project" value="TreeGrafter"/>
</dbReference>
<dbReference type="PANTHER" id="PTHR43003">
    <property type="entry name" value="DNA-3-METHYLADENINE GLYCOSYLASE"/>
    <property type="match status" value="1"/>
</dbReference>
<sequence length="304" mass="33129">MRASAARRDHTPGHALDLAAVLGPLRRGHADPAFRRDDHGVTWLAANTAAGPGTLAVHRAGTEVVGRAWGPGADALLDGLPALVGSEDDDSGFTAHHPLIADLRRRRPTLRLCSTGRVWDLLVPSVLEQKVTGYEARRSWRELCRRFGEPAPGPAPEGMRVPPTPRAVLDIPDWEWHRAGVDLARRRAILAAARVAHRLEAAATLRGRPGRDLLRTVPGIGFWTAAEVAQRAWGDADAVSVGDFHIPSIVGHALLGRALDDAGMLEVLRPYAPHRHRVIRYLEGAGISRPRFGPRFSPRDYRAI</sequence>
<evidence type="ECO:0000313" key="4">
    <source>
        <dbReference type="Proteomes" id="UP000185696"/>
    </source>
</evidence>
<dbReference type="Gene3D" id="1.10.340.30">
    <property type="entry name" value="Hypothetical protein, domain 2"/>
    <property type="match status" value="1"/>
</dbReference>
<dbReference type="RefSeq" id="WP_075138282.1">
    <property type="nucleotide sequence ID" value="NZ_MSIF01000040.1"/>
</dbReference>
<protein>
    <submittedName>
        <fullName evidence="3">3-methyladenine DNA glycosylase</fullName>
    </submittedName>
</protein>
<dbReference type="Proteomes" id="UP000185696">
    <property type="component" value="Unassembled WGS sequence"/>
</dbReference>
<dbReference type="GO" id="GO:0006285">
    <property type="term" value="P:base-excision repair, AP site formation"/>
    <property type="evidence" value="ECO:0007669"/>
    <property type="project" value="TreeGrafter"/>
</dbReference>
<keyword evidence="4" id="KW-1185">Reference proteome</keyword>
<dbReference type="GO" id="GO:0032993">
    <property type="term" value="C:protein-DNA complex"/>
    <property type="evidence" value="ECO:0007669"/>
    <property type="project" value="TreeGrafter"/>
</dbReference>
<keyword evidence="2" id="KW-0234">DNA repair</keyword>
<dbReference type="AlphaFoldDB" id="A0A7Z0WE76"/>
<comment type="caution">
    <text evidence="3">The sequence shown here is derived from an EMBL/GenBank/DDBJ whole genome shotgun (WGS) entry which is preliminary data.</text>
</comment>
<dbReference type="GO" id="GO:0043916">
    <property type="term" value="F:DNA-7-methylguanine glycosylase activity"/>
    <property type="evidence" value="ECO:0007669"/>
    <property type="project" value="TreeGrafter"/>
</dbReference>
<name>A0A7Z0WE76_9PSEU</name>
<evidence type="ECO:0000256" key="1">
    <source>
        <dbReference type="ARBA" id="ARBA00022763"/>
    </source>
</evidence>
<dbReference type="GO" id="GO:0005737">
    <property type="term" value="C:cytoplasm"/>
    <property type="evidence" value="ECO:0007669"/>
    <property type="project" value="TreeGrafter"/>
</dbReference>
<keyword evidence="1" id="KW-0227">DNA damage</keyword>
<dbReference type="EMBL" id="MSIF01000040">
    <property type="protein sequence ID" value="OLF04660.1"/>
    <property type="molecule type" value="Genomic_DNA"/>
</dbReference>
<accession>A0A7Z0WE76</accession>
<reference evidence="3 4" key="1">
    <citation type="submission" date="2016-12" db="EMBL/GenBank/DDBJ databases">
        <title>The draft genome sequence of Actinophytocola xinjiangensis.</title>
        <authorList>
            <person name="Wang W."/>
            <person name="Yuan L."/>
        </authorList>
    </citation>
    <scope>NUCLEOTIDE SEQUENCE [LARGE SCALE GENOMIC DNA]</scope>
    <source>
        <strain evidence="3 4">CGMCC 4.4663</strain>
    </source>
</reference>
<organism evidence="3 4">
    <name type="scientific">Actinophytocola xinjiangensis</name>
    <dbReference type="NCBI Taxonomy" id="485602"/>
    <lineage>
        <taxon>Bacteria</taxon>
        <taxon>Bacillati</taxon>
        <taxon>Actinomycetota</taxon>
        <taxon>Actinomycetes</taxon>
        <taxon>Pseudonocardiales</taxon>
        <taxon>Pseudonocardiaceae</taxon>
    </lineage>
</organism>
<dbReference type="GO" id="GO:0008725">
    <property type="term" value="F:DNA-3-methyladenine glycosylase activity"/>
    <property type="evidence" value="ECO:0007669"/>
    <property type="project" value="TreeGrafter"/>
</dbReference>
<evidence type="ECO:0000313" key="3">
    <source>
        <dbReference type="EMBL" id="OLF04660.1"/>
    </source>
</evidence>
<dbReference type="GO" id="GO:0032131">
    <property type="term" value="F:alkylated DNA binding"/>
    <property type="evidence" value="ECO:0007669"/>
    <property type="project" value="TreeGrafter"/>
</dbReference>
<dbReference type="OrthoDB" id="5501430at2"/>
<evidence type="ECO:0000256" key="2">
    <source>
        <dbReference type="ARBA" id="ARBA00023204"/>
    </source>
</evidence>
<dbReference type="SUPFAM" id="SSF48150">
    <property type="entry name" value="DNA-glycosylase"/>
    <property type="match status" value="1"/>
</dbReference>
<dbReference type="InterPro" id="IPR011257">
    <property type="entry name" value="DNA_glycosylase"/>
</dbReference>
<gene>
    <name evidence="3" type="ORF">BLA60_39820</name>
</gene>
<proteinExistence type="predicted"/>
<dbReference type="InterPro" id="IPR051912">
    <property type="entry name" value="Alkylbase_DNA_Glycosylase/TA"/>
</dbReference>
<dbReference type="PANTHER" id="PTHR43003:SF6">
    <property type="entry name" value="DNA GLYCOSYLASE"/>
    <property type="match status" value="1"/>
</dbReference>